<sequence length="150" mass="17400">MCWVEMKSGTFSVKSLYASLEIGRVVQFPSSVVWNVWVPPKYGTRESKEVTVEGRVQFDLLQVMQRDYKLSSYSLNSVSAHFLSEQGKVGLESHCFQFFFHLLFLWKACLLAYLYIFGYMKFLVLEDELRLWWALMIPGSPNFTSVPVST</sequence>
<evidence type="ECO:0000256" key="2">
    <source>
        <dbReference type="SAM" id="Phobius"/>
    </source>
</evidence>
<feature type="domain" description="DNA-directed DNA polymerase family B exonuclease" evidence="3">
    <location>
        <begin position="22"/>
        <end position="78"/>
    </location>
</feature>
<evidence type="ECO:0000256" key="1">
    <source>
        <dbReference type="ARBA" id="ARBA00024411"/>
    </source>
</evidence>
<protein>
    <recommendedName>
        <fullName evidence="1">DNA polymerase delta catalytic subunit</fullName>
    </recommendedName>
</protein>
<gene>
    <name evidence="4" type="primary">POLD1_0</name>
    <name evidence="4" type="ORF">CK203_077372</name>
</gene>
<dbReference type="Gene3D" id="3.30.420.10">
    <property type="entry name" value="Ribonuclease H-like superfamily/Ribonuclease H"/>
    <property type="match status" value="1"/>
</dbReference>
<dbReference type="EMBL" id="QGNW01001839">
    <property type="protein sequence ID" value="RVW29503.1"/>
    <property type="molecule type" value="Genomic_DNA"/>
</dbReference>
<dbReference type="Proteomes" id="UP000288805">
    <property type="component" value="Unassembled WGS sequence"/>
</dbReference>
<evidence type="ECO:0000313" key="4">
    <source>
        <dbReference type="EMBL" id="RVW29503.1"/>
    </source>
</evidence>
<proteinExistence type="predicted"/>
<name>A0A438D216_VITVI</name>
<evidence type="ECO:0000259" key="3">
    <source>
        <dbReference type="Pfam" id="PF03104"/>
    </source>
</evidence>
<feature type="transmembrane region" description="Helical" evidence="2">
    <location>
        <begin position="98"/>
        <end position="120"/>
    </location>
</feature>
<organism evidence="4 5">
    <name type="scientific">Vitis vinifera</name>
    <name type="common">Grape</name>
    <dbReference type="NCBI Taxonomy" id="29760"/>
    <lineage>
        <taxon>Eukaryota</taxon>
        <taxon>Viridiplantae</taxon>
        <taxon>Streptophyta</taxon>
        <taxon>Embryophyta</taxon>
        <taxon>Tracheophyta</taxon>
        <taxon>Spermatophyta</taxon>
        <taxon>Magnoliopsida</taxon>
        <taxon>eudicotyledons</taxon>
        <taxon>Gunneridae</taxon>
        <taxon>Pentapetalae</taxon>
        <taxon>rosids</taxon>
        <taxon>Vitales</taxon>
        <taxon>Vitaceae</taxon>
        <taxon>Viteae</taxon>
        <taxon>Vitis</taxon>
    </lineage>
</organism>
<dbReference type="Pfam" id="PF03104">
    <property type="entry name" value="DNA_pol_B_exo1"/>
    <property type="match status" value="1"/>
</dbReference>
<dbReference type="InterPro" id="IPR006133">
    <property type="entry name" value="DNA-dir_DNA_pol_B_exonuc"/>
</dbReference>
<dbReference type="AlphaFoldDB" id="A0A438D216"/>
<reference evidence="4 5" key="1">
    <citation type="journal article" date="2018" name="PLoS Genet.">
        <title>Population sequencing reveals clonal diversity and ancestral inbreeding in the grapevine cultivar Chardonnay.</title>
        <authorList>
            <person name="Roach M.J."/>
            <person name="Johnson D.L."/>
            <person name="Bohlmann J."/>
            <person name="van Vuuren H.J."/>
            <person name="Jones S.J."/>
            <person name="Pretorius I.S."/>
            <person name="Schmidt S.A."/>
            <person name="Borneman A.R."/>
        </authorList>
    </citation>
    <scope>NUCLEOTIDE SEQUENCE [LARGE SCALE GENOMIC DNA]</scope>
    <source>
        <strain evidence="5">cv. Chardonnay</strain>
        <tissue evidence="4">Leaf</tissue>
    </source>
</reference>
<keyword evidence="2" id="KW-1133">Transmembrane helix</keyword>
<keyword evidence="2" id="KW-0812">Transmembrane</keyword>
<keyword evidence="2" id="KW-0472">Membrane</keyword>
<accession>A0A438D216</accession>
<dbReference type="InterPro" id="IPR050240">
    <property type="entry name" value="DNA_pol_type-B"/>
</dbReference>
<evidence type="ECO:0000313" key="5">
    <source>
        <dbReference type="Proteomes" id="UP000288805"/>
    </source>
</evidence>
<dbReference type="PANTHER" id="PTHR10322:SF23">
    <property type="entry name" value="DNA POLYMERASE DELTA CATALYTIC SUBUNIT"/>
    <property type="match status" value="1"/>
</dbReference>
<dbReference type="GO" id="GO:0003676">
    <property type="term" value="F:nucleic acid binding"/>
    <property type="evidence" value="ECO:0007669"/>
    <property type="project" value="InterPro"/>
</dbReference>
<dbReference type="SUPFAM" id="SSF53098">
    <property type="entry name" value="Ribonuclease H-like"/>
    <property type="match status" value="1"/>
</dbReference>
<dbReference type="PANTHER" id="PTHR10322">
    <property type="entry name" value="DNA POLYMERASE CATALYTIC SUBUNIT"/>
    <property type="match status" value="1"/>
</dbReference>
<dbReference type="InterPro" id="IPR012337">
    <property type="entry name" value="RNaseH-like_sf"/>
</dbReference>
<dbReference type="InterPro" id="IPR036397">
    <property type="entry name" value="RNaseH_sf"/>
</dbReference>
<comment type="caution">
    <text evidence="4">The sequence shown here is derived from an EMBL/GenBank/DDBJ whole genome shotgun (WGS) entry which is preliminary data.</text>
</comment>